<feature type="domain" description="Flagellar basal body rod protein N-terminal" evidence="5">
    <location>
        <begin position="8"/>
        <end position="35"/>
    </location>
</feature>
<reference evidence="9" key="1">
    <citation type="submission" date="2010-11" db="EMBL/GenBank/DDBJ databases">
        <title>The complete genome of Mahella australiensis DSM 15567.</title>
        <authorList>
            <consortium name="US DOE Joint Genome Institute (JGI-PGF)"/>
            <person name="Lucas S."/>
            <person name="Copeland A."/>
            <person name="Lapidus A."/>
            <person name="Bruce D."/>
            <person name="Goodwin L."/>
            <person name="Pitluck S."/>
            <person name="Kyrpides N."/>
            <person name="Mavromatis K."/>
            <person name="Pagani I."/>
            <person name="Ivanova N."/>
            <person name="Teshima H."/>
            <person name="Brettin T."/>
            <person name="Detter J.C."/>
            <person name="Han C."/>
            <person name="Tapia R."/>
            <person name="Land M."/>
            <person name="Hauser L."/>
            <person name="Markowitz V."/>
            <person name="Cheng J.-F."/>
            <person name="Hugenholtz P."/>
            <person name="Woyke T."/>
            <person name="Wu D."/>
            <person name="Spring S."/>
            <person name="Pukall R."/>
            <person name="Steenblock K."/>
            <person name="Schneider S."/>
            <person name="Klenk H.-P."/>
            <person name="Eisen J.A."/>
        </authorList>
    </citation>
    <scope>NUCLEOTIDE SEQUENCE [LARGE SCALE GENOMIC DNA]</scope>
    <source>
        <strain evidence="9">DSM 15567 / CIP 107919 / 50-1 BON</strain>
    </source>
</reference>
<dbReference type="InterPro" id="IPR001444">
    <property type="entry name" value="Flag_bb_rod_N"/>
</dbReference>
<dbReference type="HOGENOM" id="CLU_013687_0_1_9"/>
<dbReference type="RefSeq" id="WP_013780489.1">
    <property type="nucleotide sequence ID" value="NC_015520.1"/>
</dbReference>
<dbReference type="Pfam" id="PF22692">
    <property type="entry name" value="LlgE_F_G_D1"/>
    <property type="match status" value="1"/>
</dbReference>
<evidence type="ECO:0000259" key="7">
    <source>
        <dbReference type="Pfam" id="PF22692"/>
    </source>
</evidence>
<dbReference type="InterPro" id="IPR010930">
    <property type="entry name" value="Flg_bb/hook_C_dom"/>
</dbReference>
<dbReference type="InterPro" id="IPR012836">
    <property type="entry name" value="FlgF"/>
</dbReference>
<keyword evidence="3 4" id="KW-0975">Bacterial flagellum</keyword>
<dbReference type="Pfam" id="PF00460">
    <property type="entry name" value="Flg_bb_rod"/>
    <property type="match status" value="1"/>
</dbReference>
<dbReference type="PANTHER" id="PTHR30435:SF1">
    <property type="entry name" value="FLAGELLAR HOOK PROTEIN FLGE"/>
    <property type="match status" value="1"/>
</dbReference>
<dbReference type="OrthoDB" id="9804559at2"/>
<dbReference type="EMBL" id="CP002360">
    <property type="protein sequence ID" value="AEE96059.1"/>
    <property type="molecule type" value="Genomic_DNA"/>
</dbReference>
<dbReference type="eggNOG" id="COG4786">
    <property type="taxonomic scope" value="Bacteria"/>
</dbReference>
<protein>
    <submittedName>
        <fullName evidence="8">Flagellar hook-basal body protein</fullName>
    </submittedName>
</protein>
<dbReference type="GO" id="GO:0071978">
    <property type="term" value="P:bacterial-type flagellum-dependent swarming motility"/>
    <property type="evidence" value="ECO:0007669"/>
    <property type="project" value="TreeGrafter"/>
</dbReference>
<evidence type="ECO:0000313" key="8">
    <source>
        <dbReference type="EMBL" id="AEE96059.1"/>
    </source>
</evidence>
<sequence length="265" mass="28009">MMRSMFSGVSGLRAHQTRMDVIGNNIANVNTVGFKSSRVTFQDVFNQTIKTGSAPNVLGGTNPQQIGLGAAVGAIDVLHTPGGIERTDNPLDLAINGDGFFVVNDGTADYYTRAGNFHLDADGNLVTPDGMYVQTAGGGNIIIDPTLYVSIVIDKTGQISGIQADGTVDTLDIVGLAKFVNPGGLEKIGQNMYRETISSGPPATGIVQPGQDGTGYLTPGALEMSNVDLSRELTDMIITQRGFQANSRVITTSDEMLQELVNLKR</sequence>
<feature type="domain" description="Flagellar hook protein FlgE/F/G-like D1" evidence="7">
    <location>
        <begin position="94"/>
        <end position="160"/>
    </location>
</feature>
<dbReference type="NCBIfam" id="TIGR03506">
    <property type="entry name" value="FlgEFG_subfam"/>
    <property type="match status" value="2"/>
</dbReference>
<gene>
    <name evidence="8" type="ordered locus">Mahau_0861</name>
</gene>
<dbReference type="STRING" id="697281.Mahau_0861"/>
<evidence type="ECO:0000256" key="4">
    <source>
        <dbReference type="RuleBase" id="RU362116"/>
    </source>
</evidence>
<dbReference type="GO" id="GO:0005829">
    <property type="term" value="C:cytosol"/>
    <property type="evidence" value="ECO:0007669"/>
    <property type="project" value="TreeGrafter"/>
</dbReference>
<keyword evidence="8" id="KW-0969">Cilium</keyword>
<dbReference type="PANTHER" id="PTHR30435">
    <property type="entry name" value="FLAGELLAR PROTEIN"/>
    <property type="match status" value="1"/>
</dbReference>
<dbReference type="AlphaFoldDB" id="F4A1U3"/>
<evidence type="ECO:0000259" key="5">
    <source>
        <dbReference type="Pfam" id="PF00460"/>
    </source>
</evidence>
<dbReference type="Proteomes" id="UP000008457">
    <property type="component" value="Chromosome"/>
</dbReference>
<keyword evidence="8" id="KW-0966">Cell projection</keyword>
<evidence type="ECO:0000256" key="2">
    <source>
        <dbReference type="ARBA" id="ARBA00009677"/>
    </source>
</evidence>
<proteinExistence type="inferred from homology"/>
<dbReference type="GO" id="GO:0009424">
    <property type="term" value="C:bacterial-type flagellum hook"/>
    <property type="evidence" value="ECO:0007669"/>
    <property type="project" value="TreeGrafter"/>
</dbReference>
<organism evidence="8 9">
    <name type="scientific">Mahella australiensis (strain DSM 15567 / CIP 107919 / 50-1 BON)</name>
    <dbReference type="NCBI Taxonomy" id="697281"/>
    <lineage>
        <taxon>Bacteria</taxon>
        <taxon>Bacillati</taxon>
        <taxon>Bacillota</taxon>
        <taxon>Clostridia</taxon>
        <taxon>Thermoanaerobacterales</taxon>
        <taxon>Thermoanaerobacterales Family IV. Incertae Sedis</taxon>
        <taxon>Mahella</taxon>
    </lineage>
</organism>
<name>F4A1U3_MAHA5</name>
<evidence type="ECO:0000256" key="3">
    <source>
        <dbReference type="ARBA" id="ARBA00023143"/>
    </source>
</evidence>
<dbReference type="SUPFAM" id="SSF117143">
    <property type="entry name" value="Flagellar hook protein flgE"/>
    <property type="match status" value="1"/>
</dbReference>
<evidence type="ECO:0000259" key="6">
    <source>
        <dbReference type="Pfam" id="PF06429"/>
    </source>
</evidence>
<accession>F4A1U3</accession>
<comment type="similarity">
    <text evidence="2 4">Belongs to the flagella basal body rod proteins family.</text>
</comment>
<dbReference type="NCBIfam" id="TIGR02490">
    <property type="entry name" value="flgF"/>
    <property type="match status" value="1"/>
</dbReference>
<dbReference type="KEGG" id="mas:Mahau_0861"/>
<feature type="domain" description="Flagellar basal-body/hook protein C-terminal" evidence="6">
    <location>
        <begin position="219"/>
        <end position="263"/>
    </location>
</feature>
<dbReference type="Pfam" id="PF06429">
    <property type="entry name" value="Flg_bbr_C"/>
    <property type="match status" value="1"/>
</dbReference>
<keyword evidence="8" id="KW-0282">Flagellum</keyword>
<reference evidence="8 9" key="2">
    <citation type="journal article" date="2011" name="Stand. Genomic Sci.">
        <title>Complete genome sequence of Mahella australiensis type strain (50-1 BON).</title>
        <authorList>
            <person name="Sikorski J."/>
            <person name="Teshima H."/>
            <person name="Nolan M."/>
            <person name="Lucas S."/>
            <person name="Hammon N."/>
            <person name="Deshpande S."/>
            <person name="Cheng J.F."/>
            <person name="Pitluck S."/>
            <person name="Liolios K."/>
            <person name="Pagani I."/>
            <person name="Ivanova N."/>
            <person name="Huntemann M."/>
            <person name="Mavromatis K."/>
            <person name="Ovchinikova G."/>
            <person name="Pati A."/>
            <person name="Tapia R."/>
            <person name="Han C."/>
            <person name="Goodwin L."/>
            <person name="Chen A."/>
            <person name="Palaniappan K."/>
            <person name="Land M."/>
            <person name="Hauser L."/>
            <person name="Ngatchou-Djao O.D."/>
            <person name="Rohde M."/>
            <person name="Pukall R."/>
            <person name="Spring S."/>
            <person name="Abt B."/>
            <person name="Goker M."/>
            <person name="Detter J.C."/>
            <person name="Woyke T."/>
            <person name="Bristow J."/>
            <person name="Markowitz V."/>
            <person name="Hugenholtz P."/>
            <person name="Eisen J.A."/>
            <person name="Kyrpides N.C."/>
            <person name="Klenk H.P."/>
            <person name="Lapidus A."/>
        </authorList>
    </citation>
    <scope>NUCLEOTIDE SEQUENCE [LARGE SCALE GENOMIC DNA]</scope>
    <source>
        <strain evidence="9">DSM 15567 / CIP 107919 / 50-1 BON</strain>
    </source>
</reference>
<dbReference type="GO" id="GO:0030694">
    <property type="term" value="C:bacterial-type flagellum basal body, rod"/>
    <property type="evidence" value="ECO:0007669"/>
    <property type="project" value="InterPro"/>
</dbReference>
<evidence type="ECO:0000313" key="9">
    <source>
        <dbReference type="Proteomes" id="UP000008457"/>
    </source>
</evidence>
<dbReference type="InterPro" id="IPR020013">
    <property type="entry name" value="Flagellar_FlgE/F/G"/>
</dbReference>
<dbReference type="InterPro" id="IPR053967">
    <property type="entry name" value="LlgE_F_G-like_D1"/>
</dbReference>
<evidence type="ECO:0000256" key="1">
    <source>
        <dbReference type="ARBA" id="ARBA00004117"/>
    </source>
</evidence>
<dbReference type="NCBIfam" id="NF009278">
    <property type="entry name" value="PRK12636.1"/>
    <property type="match status" value="1"/>
</dbReference>
<comment type="subcellular location">
    <subcellularLocation>
        <location evidence="1 4">Bacterial flagellum basal body</location>
    </subcellularLocation>
</comment>
<dbReference type="InterPro" id="IPR037925">
    <property type="entry name" value="FlgE/F/G-like"/>
</dbReference>
<keyword evidence="9" id="KW-1185">Reference proteome</keyword>